<dbReference type="RefSeq" id="WP_130567095.1">
    <property type="nucleotide sequence ID" value="NZ_SHLY01000004.1"/>
</dbReference>
<dbReference type="Proteomes" id="UP000292544">
    <property type="component" value="Unassembled WGS sequence"/>
</dbReference>
<evidence type="ECO:0008006" key="4">
    <source>
        <dbReference type="Google" id="ProtNLM"/>
    </source>
</evidence>
<dbReference type="EMBL" id="SHLY01000004">
    <property type="protein sequence ID" value="TAA45108.1"/>
    <property type="molecule type" value="Genomic_DNA"/>
</dbReference>
<organism evidence="2 3">
    <name type="scientific">Corallincola spongiicola</name>
    <dbReference type="NCBI Taxonomy" id="2520508"/>
    <lineage>
        <taxon>Bacteria</taxon>
        <taxon>Pseudomonadati</taxon>
        <taxon>Pseudomonadota</taxon>
        <taxon>Gammaproteobacteria</taxon>
        <taxon>Alteromonadales</taxon>
        <taxon>Psychromonadaceae</taxon>
        <taxon>Corallincola</taxon>
    </lineage>
</organism>
<evidence type="ECO:0000256" key="1">
    <source>
        <dbReference type="SAM" id="SignalP"/>
    </source>
</evidence>
<proteinExistence type="predicted"/>
<reference evidence="3" key="1">
    <citation type="submission" date="2019-02" db="EMBL/GenBank/DDBJ databases">
        <title>Draft genome sequence of Muricauda sp. 176CP4-71.</title>
        <authorList>
            <person name="Park J.-S."/>
        </authorList>
    </citation>
    <scope>NUCLEOTIDE SEQUENCE [LARGE SCALE GENOMIC DNA]</scope>
    <source>
        <strain evidence="3">176GS2-150</strain>
    </source>
</reference>
<evidence type="ECO:0000313" key="2">
    <source>
        <dbReference type="EMBL" id="TAA45108.1"/>
    </source>
</evidence>
<name>A0ABY1WNH7_9GAMM</name>
<evidence type="ECO:0000313" key="3">
    <source>
        <dbReference type="Proteomes" id="UP000292544"/>
    </source>
</evidence>
<feature type="signal peptide" evidence="1">
    <location>
        <begin position="1"/>
        <end position="20"/>
    </location>
</feature>
<keyword evidence="3" id="KW-1185">Reference proteome</keyword>
<sequence>MMSKVYLPYCLLTWLMLSFASNSTTLYQCADGTFSDKPCPGSKIIEIPETNTAKSVKPLPSVPDETSSIDVKQPVDHSVPVICRDLSIKQRQQIKQSLRFLEIVPCMTEAQAKRIIGNKQHSETIYPAGGDNVTKEWIFTPATPRFPNRIILENGYVTQTQ</sequence>
<comment type="caution">
    <text evidence="2">The sequence shown here is derived from an EMBL/GenBank/DDBJ whole genome shotgun (WGS) entry which is preliminary data.</text>
</comment>
<feature type="chain" id="PRO_5047192970" description="DUF4124 domain-containing protein" evidence="1">
    <location>
        <begin position="21"/>
        <end position="161"/>
    </location>
</feature>
<keyword evidence="1" id="KW-0732">Signal</keyword>
<accession>A0ABY1WNH7</accession>
<protein>
    <recommendedName>
        <fullName evidence="4">DUF4124 domain-containing protein</fullName>
    </recommendedName>
</protein>
<gene>
    <name evidence="2" type="ORF">EXY25_12945</name>
</gene>